<evidence type="ECO:0000313" key="12">
    <source>
        <dbReference type="Proteomes" id="UP000237631"/>
    </source>
</evidence>
<dbReference type="EMBL" id="PNEN01000549">
    <property type="protein sequence ID" value="PPJ55029.1"/>
    <property type="molecule type" value="Genomic_DNA"/>
</dbReference>
<dbReference type="CDD" id="cd03672">
    <property type="entry name" value="NUDIX_Dcp2p_Nudt20"/>
    <property type="match status" value="1"/>
</dbReference>
<dbReference type="Gene3D" id="1.10.10.1050">
    <property type="entry name" value="Dcp2, box A domain"/>
    <property type="match status" value="1"/>
</dbReference>
<dbReference type="Pfam" id="PF00293">
    <property type="entry name" value="NUDIX"/>
    <property type="match status" value="1"/>
</dbReference>
<feature type="region of interest" description="Disordered" evidence="9">
    <location>
        <begin position="899"/>
        <end position="975"/>
    </location>
</feature>
<dbReference type="Gene3D" id="3.90.79.10">
    <property type="entry name" value="Nucleoside Triphosphate Pyrophosphohydrolase"/>
    <property type="match status" value="1"/>
</dbReference>
<dbReference type="SUPFAM" id="SSF55811">
    <property type="entry name" value="Nudix"/>
    <property type="match status" value="1"/>
</dbReference>
<dbReference type="GO" id="GO:0140933">
    <property type="term" value="F:5'-(N(7)-methylguanosine 5'-triphospho)-[mRNA] hydrolase activity"/>
    <property type="evidence" value="ECO:0007669"/>
    <property type="project" value="InterPro"/>
</dbReference>
<keyword evidence="8" id="KW-0464">Manganese</keyword>
<feature type="compositionally biased region" description="Low complexity" evidence="9">
    <location>
        <begin position="871"/>
        <end position="887"/>
    </location>
</feature>
<organism evidence="11 12">
    <name type="scientific">Cercospora berteroae</name>
    <dbReference type="NCBI Taxonomy" id="357750"/>
    <lineage>
        <taxon>Eukaryota</taxon>
        <taxon>Fungi</taxon>
        <taxon>Dikarya</taxon>
        <taxon>Ascomycota</taxon>
        <taxon>Pezizomycotina</taxon>
        <taxon>Dothideomycetes</taxon>
        <taxon>Dothideomycetidae</taxon>
        <taxon>Mycosphaerellales</taxon>
        <taxon>Mycosphaerellaceae</taxon>
        <taxon>Cercospora</taxon>
    </lineage>
</organism>
<dbReference type="InterPro" id="IPR007722">
    <property type="entry name" value="DCP2_BoxA"/>
</dbReference>
<feature type="region of interest" description="Disordered" evidence="9">
    <location>
        <begin position="393"/>
        <end position="420"/>
    </location>
</feature>
<protein>
    <recommendedName>
        <fullName evidence="10">Nudix hydrolase domain-containing protein</fullName>
    </recommendedName>
</protein>
<reference evidence="12" key="1">
    <citation type="journal article" date="2017" name="bioRxiv">
        <title>Conservation of a gene cluster reveals novel cercosporin biosynthetic mechanisms and extends production to the genus Colletotrichum.</title>
        <authorList>
            <person name="de Jonge R."/>
            <person name="Ebert M.K."/>
            <person name="Huitt-Roehl C.R."/>
            <person name="Pal P."/>
            <person name="Suttle J.C."/>
            <person name="Spanner R.E."/>
            <person name="Neubauer J.D."/>
            <person name="Jurick W.M.II."/>
            <person name="Stott K.A."/>
            <person name="Secor G.A."/>
            <person name="Thomma B.P.H.J."/>
            <person name="Van de Peer Y."/>
            <person name="Townsend C.A."/>
            <person name="Bolton M.D."/>
        </authorList>
    </citation>
    <scope>NUCLEOTIDE SEQUENCE [LARGE SCALE GENOMIC DNA]</scope>
    <source>
        <strain evidence="12">CBS538.71</strain>
    </source>
</reference>
<dbReference type="InterPro" id="IPR036189">
    <property type="entry name" value="DCP2_BoxA_sf"/>
</dbReference>
<dbReference type="PANTHER" id="PTHR23114:SF17">
    <property type="entry name" value="M7GPPPN-MRNA HYDROLASE"/>
    <property type="match status" value="1"/>
</dbReference>
<feature type="domain" description="Nudix hydrolase" evidence="10">
    <location>
        <begin position="101"/>
        <end position="236"/>
    </location>
</feature>
<dbReference type="SUPFAM" id="SSF140586">
    <property type="entry name" value="Dcp2 domain-like"/>
    <property type="match status" value="1"/>
</dbReference>
<dbReference type="GO" id="GO:0030145">
    <property type="term" value="F:manganese ion binding"/>
    <property type="evidence" value="ECO:0007669"/>
    <property type="project" value="InterPro"/>
</dbReference>
<evidence type="ECO:0000256" key="9">
    <source>
        <dbReference type="SAM" id="MobiDB-lite"/>
    </source>
</evidence>
<dbReference type="InterPro" id="IPR015797">
    <property type="entry name" value="NUDIX_hydrolase-like_dom_sf"/>
</dbReference>
<evidence type="ECO:0000259" key="10">
    <source>
        <dbReference type="PROSITE" id="PS51462"/>
    </source>
</evidence>
<dbReference type="SMART" id="SM01125">
    <property type="entry name" value="DCP2"/>
    <property type="match status" value="1"/>
</dbReference>
<proteinExistence type="inferred from homology"/>
<keyword evidence="4" id="KW-0963">Cytoplasm</keyword>
<dbReference type="PROSITE" id="PS51462">
    <property type="entry name" value="NUDIX"/>
    <property type="match status" value="1"/>
</dbReference>
<dbReference type="Proteomes" id="UP000237631">
    <property type="component" value="Unassembled WGS sequence"/>
</dbReference>
<dbReference type="FunFam" id="3.90.79.10:FF:000003">
    <property type="entry name" value="M7GpppN-mRNA hydrolase isoform 2"/>
    <property type="match status" value="1"/>
</dbReference>
<evidence type="ECO:0000313" key="11">
    <source>
        <dbReference type="EMBL" id="PPJ55029.1"/>
    </source>
</evidence>
<dbReference type="AlphaFoldDB" id="A0A2S6C5L8"/>
<comment type="cofactor">
    <cofactor evidence="1">
        <name>Mn(2+)</name>
        <dbReference type="ChEBI" id="CHEBI:29035"/>
    </cofactor>
</comment>
<evidence type="ECO:0000256" key="8">
    <source>
        <dbReference type="ARBA" id="ARBA00023211"/>
    </source>
</evidence>
<feature type="region of interest" description="Disordered" evidence="9">
    <location>
        <begin position="649"/>
        <end position="887"/>
    </location>
</feature>
<dbReference type="InterPro" id="IPR044099">
    <property type="entry name" value="Dcp2_NUDIX"/>
</dbReference>
<dbReference type="GO" id="GO:0003723">
    <property type="term" value="F:RNA binding"/>
    <property type="evidence" value="ECO:0007669"/>
    <property type="project" value="UniProtKB-KW"/>
</dbReference>
<comment type="subcellular location">
    <subcellularLocation>
        <location evidence="2">Cytoplasm</location>
    </subcellularLocation>
</comment>
<comment type="similarity">
    <text evidence="3">Belongs to the Nudix hydrolase family. DCP2 subfamily.</text>
</comment>
<gene>
    <name evidence="11" type="ORF">CBER1_01444</name>
</gene>
<evidence type="ECO:0000256" key="4">
    <source>
        <dbReference type="ARBA" id="ARBA00022490"/>
    </source>
</evidence>
<dbReference type="InterPro" id="IPR020084">
    <property type="entry name" value="NUDIX_hydrolase_CS"/>
</dbReference>
<comment type="caution">
    <text evidence="11">The sequence shown here is derived from an EMBL/GenBank/DDBJ whole genome shotgun (WGS) entry which is preliminary data.</text>
</comment>
<evidence type="ECO:0000256" key="6">
    <source>
        <dbReference type="ARBA" id="ARBA00022801"/>
    </source>
</evidence>
<feature type="compositionally biased region" description="Low complexity" evidence="9">
    <location>
        <begin position="408"/>
        <end position="419"/>
    </location>
</feature>
<evidence type="ECO:0000256" key="2">
    <source>
        <dbReference type="ARBA" id="ARBA00004496"/>
    </source>
</evidence>
<feature type="compositionally biased region" description="Pro residues" evidence="9">
    <location>
        <begin position="669"/>
        <end position="681"/>
    </location>
</feature>
<dbReference type="STRING" id="357750.A0A2S6C5L8"/>
<dbReference type="Pfam" id="PF05026">
    <property type="entry name" value="DCP2"/>
    <property type="match status" value="1"/>
</dbReference>
<keyword evidence="12" id="KW-1185">Reference proteome</keyword>
<feature type="region of interest" description="Disordered" evidence="9">
    <location>
        <begin position="467"/>
        <end position="563"/>
    </location>
</feature>
<dbReference type="InterPro" id="IPR000086">
    <property type="entry name" value="NUDIX_hydrolase_dom"/>
</dbReference>
<dbReference type="GO" id="GO:0000290">
    <property type="term" value="P:deadenylation-dependent decapping of nuclear-transcribed mRNA"/>
    <property type="evidence" value="ECO:0007669"/>
    <property type="project" value="InterPro"/>
</dbReference>
<feature type="region of interest" description="Disordered" evidence="9">
    <location>
        <begin position="989"/>
        <end position="1022"/>
    </location>
</feature>
<feature type="compositionally biased region" description="Polar residues" evidence="9">
    <location>
        <begin position="952"/>
        <end position="975"/>
    </location>
</feature>
<feature type="compositionally biased region" description="Low complexity" evidence="9">
    <location>
        <begin position="938"/>
        <end position="951"/>
    </location>
</feature>
<evidence type="ECO:0000256" key="1">
    <source>
        <dbReference type="ARBA" id="ARBA00001936"/>
    </source>
</evidence>
<keyword evidence="5" id="KW-0479">Metal-binding</keyword>
<evidence type="ECO:0000256" key="5">
    <source>
        <dbReference type="ARBA" id="ARBA00022723"/>
    </source>
</evidence>
<dbReference type="PANTHER" id="PTHR23114">
    <property type="entry name" value="M7GPPPN-MRNA HYDROLASE"/>
    <property type="match status" value="1"/>
</dbReference>
<feature type="compositionally biased region" description="Low complexity" evidence="9">
    <location>
        <begin position="804"/>
        <end position="816"/>
    </location>
</feature>
<evidence type="ECO:0000256" key="3">
    <source>
        <dbReference type="ARBA" id="ARBA00005279"/>
    </source>
</evidence>
<keyword evidence="7" id="KW-0694">RNA-binding</keyword>
<name>A0A2S6C5L8_9PEZI</name>
<dbReference type="OrthoDB" id="18996at2759"/>
<sequence length="1048" mass="113662">MAEAADLTISQMTLVDWLDDLTVRFLLNLPPAELSSVPRLCFQVEEAQWFYEDFIRPANPALPSLNLRQFCLTLFQHTPLLRNFNTAQHVAAYEEFLAYKVRVPVRGAILMDDSMDKVLLVRGWKKGASWSFPRGKINKDEPDLDCAIREVYEETGFDLNAAGLVERNKIGDGKVKAIDVTMREQHMKLFVFRGVALDTFFEPRTRKEISKIQWYSVKDLPGFKKQKGVAAHGQGEGQSTKFYMVAPFLGHLKKWIGQQRRKDSAAVAQAQHGRTISLSNEGIQATITEDEGEDTEGGFLTDAGTASAARSADELKRLLSIGGAAPGTSTSSQGASVQNGAQSSSLLAMLKGNIVAPAGSSLPHTPFEQVDPLIPEQAPRTPQPQYPRHVSAADALHHPPPTFEYSPQTLQQGLQQQSQRNPSMFNAGTAMQSQHQQSGIGHLPPHIQQQILQQQQRQQSLPTNLAPSYMQAPHFDPRPNSIDPQLAQYSPSVQHTHARNNSRQPLLNLHSPSRQPVNLMQPGSFNNVSQQRPLSDHGPPASHAPLVSEKAAPDASKLPPPRLNAHTMKLLDAFKTNTKASQAGSSGNGFGQRAGSQQQAALLNLFTKSSASTVPPTAAVNAVSPTPISPALIDATEVPRADYRDRTTALNESTRALSSKVKGKSPLMPVEPHPQPEPSIPPAQEEKSYSEQDYRPERERRPSPQATIPHDILVERPKADGQLFDPAHPKKFIRASSQAKQQEIAPSLAMKGHPPQPVARAKSPKAIAKAPTHSSPKSRARQPRQENGQPRQPQSVPQFSILQRPGSSRSSAPLSPLRHEAPAPGFQPQVLKRGPDQDVHSTTTPQQPNSAGAHQIGGDKKDQLLALFGKSTASSTAAAPAQGQSPAPLLPAVHLYFQPAGHLSSGPTDLFNGNHAEIAIKTPEPPPSPQLLPERKPQQPQHSQQHLLNLLTRPSTSGSGRLNSPGTPISPFSLSTHAANLSMEKLPAAAYDSNATTPRGPESRSRLGSVVNGPTSGAHTPTEAKDLLLGYLNGVVQKEGYKGARKPM</sequence>
<feature type="compositionally biased region" description="Polar residues" evidence="9">
    <location>
        <begin position="487"/>
        <end position="533"/>
    </location>
</feature>
<dbReference type="GO" id="GO:0000184">
    <property type="term" value="P:nuclear-transcribed mRNA catabolic process, nonsense-mediated decay"/>
    <property type="evidence" value="ECO:0007669"/>
    <property type="project" value="InterPro"/>
</dbReference>
<feature type="compositionally biased region" description="Polar residues" evidence="9">
    <location>
        <begin position="840"/>
        <end position="852"/>
    </location>
</feature>
<feature type="compositionally biased region" description="Basic and acidic residues" evidence="9">
    <location>
        <begin position="684"/>
        <end position="702"/>
    </location>
</feature>
<feature type="compositionally biased region" description="Polar residues" evidence="9">
    <location>
        <begin position="785"/>
        <end position="801"/>
    </location>
</feature>
<keyword evidence="6" id="KW-0378">Hydrolase</keyword>
<evidence type="ECO:0000256" key="7">
    <source>
        <dbReference type="ARBA" id="ARBA00022884"/>
    </source>
</evidence>
<dbReference type="PROSITE" id="PS00893">
    <property type="entry name" value="NUDIX_BOX"/>
    <property type="match status" value="1"/>
</dbReference>
<dbReference type="GO" id="GO:0000932">
    <property type="term" value="C:P-body"/>
    <property type="evidence" value="ECO:0007669"/>
    <property type="project" value="TreeGrafter"/>
</dbReference>
<accession>A0A2S6C5L8</accession>